<dbReference type="Gene3D" id="3.65.10.10">
    <property type="entry name" value="Enolpyruvate transferase domain"/>
    <property type="match status" value="1"/>
</dbReference>
<protein>
    <recommendedName>
        <fullName evidence="2">Enolpyruvate transferase domain-containing protein</fullName>
    </recommendedName>
</protein>
<dbReference type="PANTHER" id="PTHR21090:SF5">
    <property type="entry name" value="PENTAFUNCTIONAL AROM POLYPEPTIDE"/>
    <property type="match status" value="1"/>
</dbReference>
<name>A0A0F9AQ57_9ZZZZ</name>
<dbReference type="AlphaFoldDB" id="A0A0F9AQ57"/>
<feature type="domain" description="Enolpyruvate transferase" evidence="2">
    <location>
        <begin position="9"/>
        <end position="137"/>
    </location>
</feature>
<dbReference type="InterPro" id="IPR001986">
    <property type="entry name" value="Enolpyruvate_Tfrase_dom"/>
</dbReference>
<sequence length="152" mass="16278">MPDVSLKSAKCLKGEVSPPSDKSISHRAVMLASLAEGKSEITNFLRSEDTLSTVRVFRSLGVDIQEAAGGNTFIVNGKGLDSLKEPQGILDCGNSGTTMRMSSGILAGSPFMSVLSGDGSLNKRPMRRIVKPLREMARRLASRFHAPTSRAE</sequence>
<keyword evidence="1" id="KW-0808">Transferase</keyword>
<dbReference type="InterPro" id="IPR013792">
    <property type="entry name" value="RNA3'P_cycl/enolpyr_Trfase_a/b"/>
</dbReference>
<gene>
    <name evidence="3" type="ORF">LCGC14_2544380</name>
</gene>
<evidence type="ECO:0000259" key="2">
    <source>
        <dbReference type="Pfam" id="PF00275"/>
    </source>
</evidence>
<dbReference type="PANTHER" id="PTHR21090">
    <property type="entry name" value="AROM/DEHYDROQUINATE SYNTHASE"/>
    <property type="match status" value="1"/>
</dbReference>
<evidence type="ECO:0000256" key="1">
    <source>
        <dbReference type="ARBA" id="ARBA00022679"/>
    </source>
</evidence>
<dbReference type="GO" id="GO:0003866">
    <property type="term" value="F:3-phosphoshikimate 1-carboxyvinyltransferase activity"/>
    <property type="evidence" value="ECO:0007669"/>
    <property type="project" value="TreeGrafter"/>
</dbReference>
<comment type="caution">
    <text evidence="3">The sequence shown here is derived from an EMBL/GenBank/DDBJ whole genome shotgun (WGS) entry which is preliminary data.</text>
</comment>
<proteinExistence type="predicted"/>
<dbReference type="SUPFAM" id="SSF55205">
    <property type="entry name" value="EPT/RTPC-like"/>
    <property type="match status" value="1"/>
</dbReference>
<dbReference type="Pfam" id="PF00275">
    <property type="entry name" value="EPSP_synthase"/>
    <property type="match status" value="1"/>
</dbReference>
<accession>A0A0F9AQ57</accession>
<evidence type="ECO:0000313" key="3">
    <source>
        <dbReference type="EMBL" id="KKL11580.1"/>
    </source>
</evidence>
<dbReference type="EMBL" id="LAZR01041593">
    <property type="protein sequence ID" value="KKL11580.1"/>
    <property type="molecule type" value="Genomic_DNA"/>
</dbReference>
<reference evidence="3" key="1">
    <citation type="journal article" date="2015" name="Nature">
        <title>Complex archaea that bridge the gap between prokaryotes and eukaryotes.</title>
        <authorList>
            <person name="Spang A."/>
            <person name="Saw J.H."/>
            <person name="Jorgensen S.L."/>
            <person name="Zaremba-Niedzwiedzka K."/>
            <person name="Martijn J."/>
            <person name="Lind A.E."/>
            <person name="van Eijk R."/>
            <person name="Schleper C."/>
            <person name="Guy L."/>
            <person name="Ettema T.J."/>
        </authorList>
    </citation>
    <scope>NUCLEOTIDE SEQUENCE</scope>
</reference>
<organism evidence="3">
    <name type="scientific">marine sediment metagenome</name>
    <dbReference type="NCBI Taxonomy" id="412755"/>
    <lineage>
        <taxon>unclassified sequences</taxon>
        <taxon>metagenomes</taxon>
        <taxon>ecological metagenomes</taxon>
    </lineage>
</organism>
<dbReference type="InterPro" id="IPR036968">
    <property type="entry name" value="Enolpyruvate_Tfrase_sf"/>
</dbReference>
<dbReference type="GO" id="GO:0009423">
    <property type="term" value="P:chorismate biosynthetic process"/>
    <property type="evidence" value="ECO:0007669"/>
    <property type="project" value="TreeGrafter"/>
</dbReference>